<accession>A0AAV1V7T5</accession>
<dbReference type="EMBL" id="CAKLBY020000283">
    <property type="protein sequence ID" value="CAK7942865.1"/>
    <property type="molecule type" value="Genomic_DNA"/>
</dbReference>
<evidence type="ECO:0000313" key="2">
    <source>
        <dbReference type="EMBL" id="CAK7942865.1"/>
    </source>
</evidence>
<reference evidence="2" key="1">
    <citation type="submission" date="2024-01" db="EMBL/GenBank/DDBJ databases">
        <authorList>
            <person name="Webb A."/>
        </authorList>
    </citation>
    <scope>NUCLEOTIDE SEQUENCE</scope>
    <source>
        <strain evidence="2">Pm1</strain>
    </source>
</reference>
<name>A0AAV1V7T5_9STRA</name>
<sequence length="35" mass="4081">MDSKTSYDERTALYVQEKEIEQNIDGRTDTISLCQ</sequence>
<proteinExistence type="predicted"/>
<gene>
    <name evidence="1" type="ORF">PM001_LOCUS2569</name>
    <name evidence="2" type="ORF">PM001_LOCUS28015</name>
</gene>
<dbReference type="EMBL" id="CAKLBY020000025">
    <property type="protein sequence ID" value="CAK7902737.1"/>
    <property type="molecule type" value="Genomic_DNA"/>
</dbReference>
<dbReference type="Proteomes" id="UP001162060">
    <property type="component" value="Unassembled WGS sequence"/>
</dbReference>
<evidence type="ECO:0000313" key="1">
    <source>
        <dbReference type="EMBL" id="CAK7902737.1"/>
    </source>
</evidence>
<dbReference type="AlphaFoldDB" id="A0AAV1V7T5"/>
<evidence type="ECO:0000313" key="3">
    <source>
        <dbReference type="Proteomes" id="UP001162060"/>
    </source>
</evidence>
<comment type="caution">
    <text evidence="2">The sequence shown here is derived from an EMBL/GenBank/DDBJ whole genome shotgun (WGS) entry which is preliminary data.</text>
</comment>
<protein>
    <submittedName>
        <fullName evidence="2">Uncharacterized protein</fullName>
    </submittedName>
</protein>
<organism evidence="2 3">
    <name type="scientific">Peronospora matthiolae</name>
    <dbReference type="NCBI Taxonomy" id="2874970"/>
    <lineage>
        <taxon>Eukaryota</taxon>
        <taxon>Sar</taxon>
        <taxon>Stramenopiles</taxon>
        <taxon>Oomycota</taxon>
        <taxon>Peronosporomycetes</taxon>
        <taxon>Peronosporales</taxon>
        <taxon>Peronosporaceae</taxon>
        <taxon>Peronospora</taxon>
    </lineage>
</organism>